<dbReference type="Gene3D" id="1.20.1070.10">
    <property type="entry name" value="Rhodopsin 7-helix transmembrane proteins"/>
    <property type="match status" value="1"/>
</dbReference>
<keyword evidence="6" id="KW-0681">Retinal protein</keyword>
<evidence type="ECO:0000256" key="8">
    <source>
        <dbReference type="ARBA" id="ARBA00022991"/>
    </source>
</evidence>
<comment type="subcellular location">
    <subcellularLocation>
        <location evidence="1">Membrane</location>
        <topology evidence="1">Multi-pass membrane protein</topology>
    </subcellularLocation>
</comment>
<evidence type="ECO:0000256" key="3">
    <source>
        <dbReference type="ARBA" id="ARBA00022543"/>
    </source>
</evidence>
<name>A0A812PMT3_SYMPI</name>
<evidence type="ECO:0000256" key="2">
    <source>
        <dbReference type="ARBA" id="ARBA00008130"/>
    </source>
</evidence>
<evidence type="ECO:0000256" key="7">
    <source>
        <dbReference type="ARBA" id="ARBA00022989"/>
    </source>
</evidence>
<evidence type="ECO:0000256" key="10">
    <source>
        <dbReference type="ARBA" id="ARBA00023170"/>
    </source>
</evidence>
<dbReference type="PANTHER" id="PTHR28286:SF2">
    <property type="entry name" value="BACTERIORHODOPSIN _OPSIN, NOPA (EUROFUNG)"/>
    <property type="match status" value="1"/>
</dbReference>
<keyword evidence="4" id="KW-0716">Sensory transduction</keyword>
<keyword evidence="5" id="KW-0812">Transmembrane</keyword>
<dbReference type="AlphaFoldDB" id="A0A812PMT3"/>
<dbReference type="GO" id="GO:0005886">
    <property type="term" value="C:plasma membrane"/>
    <property type="evidence" value="ECO:0007669"/>
    <property type="project" value="TreeGrafter"/>
</dbReference>
<dbReference type="PRINTS" id="PR00251">
    <property type="entry name" value="BACTRLOPSIN"/>
</dbReference>
<dbReference type="PANTHER" id="PTHR28286">
    <property type="match status" value="1"/>
</dbReference>
<dbReference type="InterPro" id="IPR001425">
    <property type="entry name" value="Arc/bac/fun_rhodopsins"/>
</dbReference>
<dbReference type="OrthoDB" id="10261467at2759"/>
<keyword evidence="12" id="KW-1185">Reference proteome</keyword>
<dbReference type="GO" id="GO:0009881">
    <property type="term" value="F:photoreceptor activity"/>
    <property type="evidence" value="ECO:0007669"/>
    <property type="project" value="UniProtKB-KW"/>
</dbReference>
<proteinExistence type="inferred from homology"/>
<dbReference type="SUPFAM" id="SSF81321">
    <property type="entry name" value="Family A G protein-coupled receptor-like"/>
    <property type="match status" value="1"/>
</dbReference>
<sequence>MLIELGVLAGAERWQTILLIVFDELMLIFGIASSMSPAGKWPCFMLGLLAFTGVLLKLFLSLNTRAEKLGGEAELLFKFVANRTAEIWCIYPVLFALCECTKTLPEEIEVAGYAIADVIAKGGIPMMVWVSIVTNSRKLGIAPPIEPMENEEEALADAA</sequence>
<comment type="similarity">
    <text evidence="2">Belongs to the archaeal/bacterial/fungal opsin family.</text>
</comment>
<evidence type="ECO:0000313" key="12">
    <source>
        <dbReference type="Proteomes" id="UP000649617"/>
    </source>
</evidence>
<evidence type="ECO:0000256" key="9">
    <source>
        <dbReference type="ARBA" id="ARBA00023136"/>
    </source>
</evidence>
<keyword evidence="9" id="KW-0472">Membrane</keyword>
<keyword evidence="3" id="KW-0600">Photoreceptor protein</keyword>
<dbReference type="SMART" id="SM01021">
    <property type="entry name" value="Bac_rhodopsin"/>
    <property type="match status" value="1"/>
</dbReference>
<keyword evidence="10" id="KW-0675">Receptor</keyword>
<dbReference type="Proteomes" id="UP000649617">
    <property type="component" value="Unassembled WGS sequence"/>
</dbReference>
<evidence type="ECO:0000256" key="4">
    <source>
        <dbReference type="ARBA" id="ARBA00022606"/>
    </source>
</evidence>
<keyword evidence="7" id="KW-1133">Transmembrane helix</keyword>
<comment type="caution">
    <text evidence="11">The sequence shown here is derived from an EMBL/GenBank/DDBJ whole genome shotgun (WGS) entry which is preliminary data.</text>
</comment>
<evidence type="ECO:0000256" key="6">
    <source>
        <dbReference type="ARBA" id="ARBA00022925"/>
    </source>
</evidence>
<evidence type="ECO:0000256" key="5">
    <source>
        <dbReference type="ARBA" id="ARBA00022692"/>
    </source>
</evidence>
<keyword evidence="8" id="KW-0157">Chromophore</keyword>
<protein>
    <submittedName>
        <fullName evidence="11">Sop2 protein</fullName>
    </submittedName>
</protein>
<evidence type="ECO:0000256" key="1">
    <source>
        <dbReference type="ARBA" id="ARBA00004141"/>
    </source>
</evidence>
<organism evidence="11 12">
    <name type="scientific">Symbiodinium pilosum</name>
    <name type="common">Dinoflagellate</name>
    <dbReference type="NCBI Taxonomy" id="2952"/>
    <lineage>
        <taxon>Eukaryota</taxon>
        <taxon>Sar</taxon>
        <taxon>Alveolata</taxon>
        <taxon>Dinophyceae</taxon>
        <taxon>Suessiales</taxon>
        <taxon>Symbiodiniaceae</taxon>
        <taxon>Symbiodinium</taxon>
    </lineage>
</organism>
<gene>
    <name evidence="11" type="primary">sop2</name>
    <name evidence="11" type="ORF">SPIL2461_LOCUS8501</name>
</gene>
<dbReference type="Pfam" id="PF01036">
    <property type="entry name" value="Bac_rhodopsin"/>
    <property type="match status" value="1"/>
</dbReference>
<accession>A0A812PMT3</accession>
<reference evidence="11" key="1">
    <citation type="submission" date="2021-02" db="EMBL/GenBank/DDBJ databases">
        <authorList>
            <person name="Dougan E. K."/>
            <person name="Rhodes N."/>
            <person name="Thang M."/>
            <person name="Chan C."/>
        </authorList>
    </citation>
    <scope>NUCLEOTIDE SEQUENCE</scope>
</reference>
<dbReference type="GO" id="GO:0007602">
    <property type="term" value="P:phototransduction"/>
    <property type="evidence" value="ECO:0007669"/>
    <property type="project" value="UniProtKB-KW"/>
</dbReference>
<evidence type="ECO:0000313" key="11">
    <source>
        <dbReference type="EMBL" id="CAE7356820.1"/>
    </source>
</evidence>
<dbReference type="EMBL" id="CAJNIZ010014002">
    <property type="protein sequence ID" value="CAE7356820.1"/>
    <property type="molecule type" value="Genomic_DNA"/>
</dbReference>